<dbReference type="Proteomes" id="UP001267710">
    <property type="component" value="Unassembled WGS sequence"/>
</dbReference>
<keyword evidence="3" id="KW-1185">Reference proteome</keyword>
<dbReference type="SUPFAM" id="SSF54593">
    <property type="entry name" value="Glyoxalase/Bleomycin resistance protein/Dihydroxybiphenyl dioxygenase"/>
    <property type="match status" value="1"/>
</dbReference>
<protein>
    <submittedName>
        <fullName evidence="2">Catechol 2,3-dioxygenase-like lactoylglutathione lyase family enzyme</fullName>
    </submittedName>
</protein>
<dbReference type="RefSeq" id="WP_309826716.1">
    <property type="nucleotide sequence ID" value="NZ_JAVIZX010000001.1"/>
</dbReference>
<dbReference type="InterPro" id="IPR037523">
    <property type="entry name" value="VOC_core"/>
</dbReference>
<accession>A0ABU1I7U0</accession>
<name>A0ABU1I7U0_9BURK</name>
<proteinExistence type="predicted"/>
<dbReference type="PANTHER" id="PTHR35006">
    <property type="entry name" value="GLYOXALASE FAMILY PROTEIN (AFU_ORTHOLOGUE AFUA_5G14830)"/>
    <property type="match status" value="1"/>
</dbReference>
<dbReference type="PANTHER" id="PTHR35006:SF2">
    <property type="entry name" value="GLYOXALASE FAMILY PROTEIN (AFU_ORTHOLOGUE AFUA_5G14830)"/>
    <property type="match status" value="1"/>
</dbReference>
<comment type="caution">
    <text evidence="2">The sequence shown here is derived from an EMBL/GenBank/DDBJ whole genome shotgun (WGS) entry which is preliminary data.</text>
</comment>
<evidence type="ECO:0000313" key="3">
    <source>
        <dbReference type="Proteomes" id="UP001267710"/>
    </source>
</evidence>
<organism evidence="2 3">
    <name type="scientific">Paracidovorax wautersii</name>
    <dbReference type="NCBI Taxonomy" id="1177982"/>
    <lineage>
        <taxon>Bacteria</taxon>
        <taxon>Pseudomonadati</taxon>
        <taxon>Pseudomonadota</taxon>
        <taxon>Betaproteobacteria</taxon>
        <taxon>Burkholderiales</taxon>
        <taxon>Comamonadaceae</taxon>
        <taxon>Paracidovorax</taxon>
    </lineage>
</organism>
<gene>
    <name evidence="2" type="ORF">QE399_000992</name>
</gene>
<reference evidence="2 3" key="1">
    <citation type="submission" date="2023-08" db="EMBL/GenBank/DDBJ databases">
        <title>Functional and genomic diversity of the sorghum phyllosphere microbiome.</title>
        <authorList>
            <person name="Shade A."/>
        </authorList>
    </citation>
    <scope>NUCLEOTIDE SEQUENCE [LARGE SCALE GENOMIC DNA]</scope>
    <source>
        <strain evidence="2 3">SORGH_AS_0335</strain>
    </source>
</reference>
<dbReference type="CDD" id="cd07262">
    <property type="entry name" value="VOC_like"/>
    <property type="match status" value="1"/>
</dbReference>
<feature type="domain" description="VOC" evidence="1">
    <location>
        <begin position="1"/>
        <end position="125"/>
    </location>
</feature>
<evidence type="ECO:0000259" key="1">
    <source>
        <dbReference type="PROSITE" id="PS51819"/>
    </source>
</evidence>
<dbReference type="InterPro" id="IPR029068">
    <property type="entry name" value="Glyas_Bleomycin-R_OHBP_Dase"/>
</dbReference>
<dbReference type="PROSITE" id="PS51819">
    <property type="entry name" value="VOC"/>
    <property type="match status" value="1"/>
</dbReference>
<sequence>MIDHAGIHVTDLARSQAFYTQVLKTLGHGICQELPDAVGYGPQPPSPGDDPGGGFWIAQAPPFVPRSHVAFRARDAEQGRAFHRAALAAGGTDNGAPGLRPQYHAGCYAAFVLDPDGYNIEAVWHGAAGPAPAAG</sequence>
<dbReference type="Gene3D" id="3.10.180.10">
    <property type="entry name" value="2,3-Dihydroxybiphenyl 1,2-Dioxygenase, domain 1"/>
    <property type="match status" value="1"/>
</dbReference>
<dbReference type="EMBL" id="JAVIZX010000001">
    <property type="protein sequence ID" value="MDR6213303.1"/>
    <property type="molecule type" value="Genomic_DNA"/>
</dbReference>
<evidence type="ECO:0000313" key="2">
    <source>
        <dbReference type="EMBL" id="MDR6213303.1"/>
    </source>
</evidence>